<dbReference type="AlphaFoldDB" id="A0A7R8X0P2"/>
<dbReference type="InterPro" id="IPR018161">
    <property type="entry name" value="Wnt_CS"/>
</dbReference>
<protein>
    <recommendedName>
        <fullName evidence="10">Protein Wnt</fullName>
    </recommendedName>
</protein>
<evidence type="ECO:0000256" key="2">
    <source>
        <dbReference type="ARBA" id="ARBA00005683"/>
    </source>
</evidence>
<evidence type="ECO:0000256" key="4">
    <source>
        <dbReference type="ARBA" id="ARBA00022525"/>
    </source>
</evidence>
<dbReference type="PRINTS" id="PR01349">
    <property type="entry name" value="WNTPROTEIN"/>
</dbReference>
<dbReference type="InterPro" id="IPR005817">
    <property type="entry name" value="Wnt"/>
</dbReference>
<dbReference type="GO" id="GO:0045165">
    <property type="term" value="P:cell fate commitment"/>
    <property type="evidence" value="ECO:0007669"/>
    <property type="project" value="TreeGrafter"/>
</dbReference>
<dbReference type="EMBL" id="LR899696">
    <property type="protein sequence ID" value="CAD7241803.1"/>
    <property type="molecule type" value="Genomic_DNA"/>
</dbReference>
<evidence type="ECO:0000256" key="6">
    <source>
        <dbReference type="ARBA" id="ARBA00022687"/>
    </source>
</evidence>
<keyword evidence="8" id="KW-0325">Glycoprotein</keyword>
<gene>
    <name evidence="12" type="ORF">DSTB1V02_LOCUS1782</name>
</gene>
<evidence type="ECO:0000256" key="1">
    <source>
        <dbReference type="ARBA" id="ARBA00004498"/>
    </source>
</evidence>
<dbReference type="Pfam" id="PF00110">
    <property type="entry name" value="wnt"/>
    <property type="match status" value="1"/>
</dbReference>
<keyword evidence="6 10" id="KW-0879">Wnt signaling pathway</keyword>
<keyword evidence="13" id="KW-1185">Reference proteome</keyword>
<keyword evidence="4" id="KW-0964">Secreted</keyword>
<dbReference type="PROSITE" id="PS00246">
    <property type="entry name" value="WNT1"/>
    <property type="match status" value="1"/>
</dbReference>
<dbReference type="PANTHER" id="PTHR12027:SF112">
    <property type="entry name" value="PROTEIN WNT-2"/>
    <property type="match status" value="1"/>
</dbReference>
<evidence type="ECO:0000256" key="9">
    <source>
        <dbReference type="ARBA" id="ARBA00023288"/>
    </source>
</evidence>
<evidence type="ECO:0000256" key="7">
    <source>
        <dbReference type="ARBA" id="ARBA00023157"/>
    </source>
</evidence>
<dbReference type="SMART" id="SM00097">
    <property type="entry name" value="WNT1"/>
    <property type="match status" value="1"/>
</dbReference>
<organism evidence="12">
    <name type="scientific">Darwinula stevensoni</name>
    <dbReference type="NCBI Taxonomy" id="69355"/>
    <lineage>
        <taxon>Eukaryota</taxon>
        <taxon>Metazoa</taxon>
        <taxon>Ecdysozoa</taxon>
        <taxon>Arthropoda</taxon>
        <taxon>Crustacea</taxon>
        <taxon>Oligostraca</taxon>
        <taxon>Ostracoda</taxon>
        <taxon>Podocopa</taxon>
        <taxon>Podocopida</taxon>
        <taxon>Darwinulocopina</taxon>
        <taxon>Darwinuloidea</taxon>
        <taxon>Darwinulidae</taxon>
        <taxon>Darwinula</taxon>
    </lineage>
</organism>
<feature type="compositionally biased region" description="Basic and acidic residues" evidence="11">
    <location>
        <begin position="361"/>
        <end position="375"/>
    </location>
</feature>
<evidence type="ECO:0000313" key="12">
    <source>
        <dbReference type="EMBL" id="CAD7241803.1"/>
    </source>
</evidence>
<dbReference type="GO" id="GO:0046330">
    <property type="term" value="P:positive regulation of JNK cascade"/>
    <property type="evidence" value="ECO:0007669"/>
    <property type="project" value="TreeGrafter"/>
</dbReference>
<dbReference type="OrthoDB" id="5945655at2759"/>
<dbReference type="GO" id="GO:0005125">
    <property type="term" value="F:cytokine activity"/>
    <property type="evidence" value="ECO:0007669"/>
    <property type="project" value="TreeGrafter"/>
</dbReference>
<keyword evidence="7" id="KW-1015">Disulfide bond</keyword>
<keyword evidence="5" id="KW-0272">Extracellular matrix</keyword>
<keyword evidence="9" id="KW-0449">Lipoprotein</keyword>
<dbReference type="Proteomes" id="UP000677054">
    <property type="component" value="Unassembled WGS sequence"/>
</dbReference>
<evidence type="ECO:0000256" key="8">
    <source>
        <dbReference type="ARBA" id="ARBA00023180"/>
    </source>
</evidence>
<reference evidence="12" key="1">
    <citation type="submission" date="2020-11" db="EMBL/GenBank/DDBJ databases">
        <authorList>
            <person name="Tran Van P."/>
        </authorList>
    </citation>
    <scope>NUCLEOTIDE SEQUENCE</scope>
</reference>
<evidence type="ECO:0000256" key="11">
    <source>
        <dbReference type="SAM" id="MobiDB-lite"/>
    </source>
</evidence>
<proteinExistence type="inferred from homology"/>
<feature type="compositionally biased region" description="Basic and acidic residues" evidence="11">
    <location>
        <begin position="342"/>
        <end position="354"/>
    </location>
</feature>
<sequence>MHREDALVAQEKVKTWKDVENCNDCLPFARFWMEAMAMEAVETEGEWKWAWAICARIPGLTELQRNMCRSAPDTMVAAGQGSRLALGECQRLFRHRRWNCSLDTDLLAHSSALRLGSREAAFATGIESAGMAYAITQACARGNLPKCRCDTTRLHYHHRGKLPLFRTRLIRRIDVRCKNQENPRSRRHPIPAAWVWGGCSPDLSYGLGFSRRFLDQREWESDPRALMNLHNSKAGRKALKQSLQRECKCHGVSGSCTMKTCWKTLPPFAQVSLLSPLPRVQKAFMLLSSDRKRVFPEEKEKFFSPHSNVTLLPGAYLPSGSAGVDTLIAFVYGSPLRGKRIDRGGADEEVHEGTSGDPDADPGRERERRKNEAATEKANGSRVRVDAEIVSVPVPTDQASAKGFRSRLSP</sequence>
<dbReference type="GO" id="GO:0060070">
    <property type="term" value="P:canonical Wnt signaling pathway"/>
    <property type="evidence" value="ECO:0007669"/>
    <property type="project" value="TreeGrafter"/>
</dbReference>
<comment type="subcellular location">
    <subcellularLocation>
        <location evidence="1 10">Secreted</location>
        <location evidence="1 10">Extracellular space</location>
        <location evidence="1 10">Extracellular matrix</location>
    </subcellularLocation>
</comment>
<accession>A0A7R8X0P2</accession>
<feature type="region of interest" description="Disordered" evidence="11">
    <location>
        <begin position="342"/>
        <end position="410"/>
    </location>
</feature>
<evidence type="ECO:0000256" key="10">
    <source>
        <dbReference type="RuleBase" id="RU003500"/>
    </source>
</evidence>
<dbReference type="GO" id="GO:0005615">
    <property type="term" value="C:extracellular space"/>
    <property type="evidence" value="ECO:0007669"/>
    <property type="project" value="TreeGrafter"/>
</dbReference>
<comment type="similarity">
    <text evidence="2 10">Belongs to the Wnt family.</text>
</comment>
<evidence type="ECO:0000256" key="5">
    <source>
        <dbReference type="ARBA" id="ARBA00022530"/>
    </source>
</evidence>
<evidence type="ECO:0000313" key="13">
    <source>
        <dbReference type="Proteomes" id="UP000677054"/>
    </source>
</evidence>
<name>A0A7R8X0P2_9CRUS</name>
<evidence type="ECO:0000256" key="3">
    <source>
        <dbReference type="ARBA" id="ARBA00022473"/>
    </source>
</evidence>
<keyword evidence="3 10" id="KW-0217">Developmental protein</keyword>
<dbReference type="EMBL" id="CAJPEV010000179">
    <property type="protein sequence ID" value="CAG0881892.1"/>
    <property type="molecule type" value="Genomic_DNA"/>
</dbReference>
<dbReference type="GO" id="GO:0030182">
    <property type="term" value="P:neuron differentiation"/>
    <property type="evidence" value="ECO:0007669"/>
    <property type="project" value="TreeGrafter"/>
</dbReference>
<dbReference type="GO" id="GO:0005109">
    <property type="term" value="F:frizzled binding"/>
    <property type="evidence" value="ECO:0007669"/>
    <property type="project" value="TreeGrafter"/>
</dbReference>
<dbReference type="PANTHER" id="PTHR12027">
    <property type="entry name" value="WNT RELATED"/>
    <property type="match status" value="1"/>
</dbReference>
<comment type="function">
    <text evidence="10">Ligand for members of the frizzled family of seven transmembrane receptors.</text>
</comment>